<reference evidence="2" key="1">
    <citation type="submission" date="2021-01" db="EMBL/GenBank/DDBJ databases">
        <authorList>
            <person name="Corre E."/>
            <person name="Pelletier E."/>
            <person name="Niang G."/>
            <person name="Scheremetjew M."/>
            <person name="Finn R."/>
            <person name="Kale V."/>
            <person name="Holt S."/>
            <person name="Cochrane G."/>
            <person name="Meng A."/>
            <person name="Brown T."/>
            <person name="Cohen L."/>
        </authorList>
    </citation>
    <scope>NUCLEOTIDE SEQUENCE</scope>
    <source>
        <strain evidence="2">ECT3854</strain>
    </source>
</reference>
<dbReference type="EMBL" id="HBFW01025903">
    <property type="protein sequence ID" value="CAD8945422.1"/>
    <property type="molecule type" value="Transcribed_RNA"/>
</dbReference>
<gene>
    <name evidence="2" type="ORF">CTEN0397_LOCUS16626</name>
</gene>
<evidence type="ECO:0000256" key="1">
    <source>
        <dbReference type="SAM" id="MobiDB-lite"/>
    </source>
</evidence>
<feature type="region of interest" description="Disordered" evidence="1">
    <location>
        <begin position="66"/>
        <end position="93"/>
    </location>
</feature>
<accession>A0A7S1DD52</accession>
<protein>
    <submittedName>
        <fullName evidence="2">Uncharacterized protein</fullName>
    </submittedName>
</protein>
<organism evidence="2">
    <name type="scientific">Cyclophora tenuis</name>
    <name type="common">Marine diatom</name>
    <dbReference type="NCBI Taxonomy" id="216820"/>
    <lineage>
        <taxon>Eukaryota</taxon>
        <taxon>Sar</taxon>
        <taxon>Stramenopiles</taxon>
        <taxon>Ochrophyta</taxon>
        <taxon>Bacillariophyta</taxon>
        <taxon>Fragilariophyceae</taxon>
        <taxon>Fragilariophycidae</taxon>
        <taxon>Cyclophorales</taxon>
        <taxon>Cyclophoraceae</taxon>
        <taxon>Cyclophora</taxon>
    </lineage>
</organism>
<sequence length="246" mass="26925">MTSAAISDEDEELIETNPQVDAFVEGDLEVIFLETDDANEQDTLPSITEGQMLLSPQANLMMEEDEELQDNAAATREGQSLHNDSDEDDDEDDDRFAANEQEVLDLLATFDQLLVGGASVDAAMIQQFGIDYNLSLGQAVAVDNNNNNDDTNNDNSGGDVVGRRGLEAAQSSHQPRGNQGPQGGVRPPPPAWLANIVGNVGGFVQRRVLQRLHRFFQRFASAPHRRGLRRGLRRALAFLARQNIGN</sequence>
<feature type="region of interest" description="Disordered" evidence="1">
    <location>
        <begin position="168"/>
        <end position="190"/>
    </location>
</feature>
<proteinExistence type="predicted"/>
<name>A0A7S1DD52_CYCTE</name>
<dbReference type="AlphaFoldDB" id="A0A7S1DD52"/>
<evidence type="ECO:0000313" key="2">
    <source>
        <dbReference type="EMBL" id="CAD8945422.1"/>
    </source>
</evidence>